<sequence>MQHIDDIAATINLKKILGIGIYERNEDARSHSEDPYYSFSRSSSPIPSSSSLDSSTHHSPSSGLSSRASTSTGSCFSAPPNHFNNRTYGCNGFKSPDAMVSNDVVATIHLKKILGIEVDEQHVGVDSRSMSLSAAIVNNFAGHFRHLRYRRTRKPSSSSTSSGASTRTHYMSGLSLLPPSSTKSMYSTDDEDSGLQQHQND</sequence>
<gene>
    <name evidence="2" type="ORF">c1_g1_i1</name>
</gene>
<dbReference type="AlphaFoldDB" id="A0A0K8UG62"/>
<protein>
    <submittedName>
        <fullName evidence="2">Uncharacterized protein</fullName>
    </submittedName>
</protein>
<dbReference type="EMBL" id="GDHF01026723">
    <property type="protein sequence ID" value="JAI25591.1"/>
    <property type="molecule type" value="Transcribed_RNA"/>
</dbReference>
<feature type="non-terminal residue" evidence="2">
    <location>
        <position position="201"/>
    </location>
</feature>
<evidence type="ECO:0000256" key="1">
    <source>
        <dbReference type="SAM" id="MobiDB-lite"/>
    </source>
</evidence>
<proteinExistence type="predicted"/>
<name>A0A0K8UG62_BACLA</name>
<organism evidence="2">
    <name type="scientific">Bactrocera latifrons</name>
    <name type="common">Malaysian fruit fly</name>
    <name type="synonym">Chaetodacus latifrons</name>
    <dbReference type="NCBI Taxonomy" id="174628"/>
    <lineage>
        <taxon>Eukaryota</taxon>
        <taxon>Metazoa</taxon>
        <taxon>Ecdysozoa</taxon>
        <taxon>Arthropoda</taxon>
        <taxon>Hexapoda</taxon>
        <taxon>Insecta</taxon>
        <taxon>Pterygota</taxon>
        <taxon>Neoptera</taxon>
        <taxon>Endopterygota</taxon>
        <taxon>Diptera</taxon>
        <taxon>Brachycera</taxon>
        <taxon>Muscomorpha</taxon>
        <taxon>Tephritoidea</taxon>
        <taxon>Tephritidae</taxon>
        <taxon>Bactrocera</taxon>
        <taxon>Bactrocera</taxon>
    </lineage>
</organism>
<feature type="region of interest" description="Disordered" evidence="1">
    <location>
        <begin position="150"/>
        <end position="201"/>
    </location>
</feature>
<accession>A0A0K8UG62</accession>
<reference evidence="2" key="1">
    <citation type="submission" date="2015-06" db="EMBL/GenBank/DDBJ databases">
        <authorList>
            <person name="Hoefler B.C."/>
            <person name="Straight P.D."/>
        </authorList>
    </citation>
    <scope>NUCLEOTIDE SEQUENCE</scope>
</reference>
<feature type="compositionally biased region" description="Polar residues" evidence="1">
    <location>
        <begin position="178"/>
        <end position="187"/>
    </location>
</feature>
<feature type="region of interest" description="Disordered" evidence="1">
    <location>
        <begin position="47"/>
        <end position="71"/>
    </location>
</feature>
<feature type="compositionally biased region" description="Low complexity" evidence="1">
    <location>
        <begin position="155"/>
        <end position="168"/>
    </location>
</feature>
<evidence type="ECO:0000313" key="2">
    <source>
        <dbReference type="EMBL" id="JAI25591.1"/>
    </source>
</evidence>